<evidence type="ECO:0000313" key="1">
    <source>
        <dbReference type="EMBL" id="PRY38864.1"/>
    </source>
</evidence>
<sequence length="574" mass="62297">MPATGRGAVVSLKSEGFTELVADVAQVARSSRDVAVVTKIALTLDGRLGEDIGSAALTAADRVVVELLRGPGIHLDADDVDDADDRLFLTRTGRLAVRLDGAEGPEDAFPLGAVRWGDVDPTDVKARARAEHDRTARGIAALHAELVAQPEAEVHARLKRIEHAVVHMAPVVIYVDERVYTNLTKFGTLPGKSLSATHARSLFNRLRATPVADWAPVDACFVACADVLLVSGPPVRLEEFNGTQLDPEALRDFLVERIGTYGGAPLPGGTDLRRLEELAVRCAALRKETVGGGDSTPYRVINGLNLHKSEHLLPTPAVLGDAPEAVMARLAEVLGVDSPVDTRITDLAPLFTDLASRLVTAPAPEGFTTAFESVLHAFVTTAAEAFDADVAMSRGPQTFDPLRTEHEVDPLGLGTGDFYCCVAPRQAFVERFREFTPGLTRALSAYSARMRFNTWHYLPSTLGVVEREPGRDDWFFAPTMPDVASWSDQHHTGHVAFGVRYAIRVPFGIDYDGRALPGLYDLRLMRTSLPAFTVGELRGAIATALLLKQLYQAMSAHEPKVVDFGKSWYERFHG</sequence>
<dbReference type="Proteomes" id="UP000239494">
    <property type="component" value="Unassembled WGS sequence"/>
</dbReference>
<organism evidence="1 2">
    <name type="scientific">Umezawaea tangerina</name>
    <dbReference type="NCBI Taxonomy" id="84725"/>
    <lineage>
        <taxon>Bacteria</taxon>
        <taxon>Bacillati</taxon>
        <taxon>Actinomycetota</taxon>
        <taxon>Actinomycetes</taxon>
        <taxon>Pseudonocardiales</taxon>
        <taxon>Pseudonocardiaceae</taxon>
        <taxon>Umezawaea</taxon>
    </lineage>
</organism>
<reference evidence="1 2" key="1">
    <citation type="submission" date="2018-03" db="EMBL/GenBank/DDBJ databases">
        <title>Genomic Encyclopedia of Archaeal and Bacterial Type Strains, Phase II (KMG-II): from individual species to whole genera.</title>
        <authorList>
            <person name="Goeker M."/>
        </authorList>
    </citation>
    <scope>NUCLEOTIDE SEQUENCE [LARGE SCALE GENOMIC DNA]</scope>
    <source>
        <strain evidence="1 2">DSM 44720</strain>
    </source>
</reference>
<evidence type="ECO:0000313" key="2">
    <source>
        <dbReference type="Proteomes" id="UP000239494"/>
    </source>
</evidence>
<gene>
    <name evidence="1" type="ORF">CLV43_108264</name>
</gene>
<accession>A0A2T0SZP8</accession>
<proteinExistence type="predicted"/>
<keyword evidence="2" id="KW-1185">Reference proteome</keyword>
<dbReference type="AlphaFoldDB" id="A0A2T0SZP8"/>
<dbReference type="OrthoDB" id="2406922at2"/>
<comment type="caution">
    <text evidence="1">The sequence shown here is derived from an EMBL/GenBank/DDBJ whole genome shotgun (WGS) entry which is preliminary data.</text>
</comment>
<dbReference type="RefSeq" id="WP_146174912.1">
    <property type="nucleotide sequence ID" value="NZ_PVTF01000008.1"/>
</dbReference>
<name>A0A2T0SZP8_9PSEU</name>
<protein>
    <submittedName>
        <fullName evidence="1">Uncharacterized protein</fullName>
    </submittedName>
</protein>
<dbReference type="EMBL" id="PVTF01000008">
    <property type="protein sequence ID" value="PRY38864.1"/>
    <property type="molecule type" value="Genomic_DNA"/>
</dbReference>